<keyword evidence="6" id="KW-0862">Zinc</keyword>
<dbReference type="GO" id="GO:0008270">
    <property type="term" value="F:zinc ion binding"/>
    <property type="evidence" value="ECO:0007669"/>
    <property type="project" value="UniProtKB-KW"/>
</dbReference>
<keyword evidence="3" id="KW-0963">Cytoplasm</keyword>
<evidence type="ECO:0000259" key="9">
    <source>
        <dbReference type="PROSITE" id="PS50865"/>
    </source>
</evidence>
<dbReference type="Pfam" id="PF01753">
    <property type="entry name" value="zf-MYND"/>
    <property type="match status" value="1"/>
</dbReference>
<feature type="compositionally biased region" description="Pro residues" evidence="8">
    <location>
        <begin position="136"/>
        <end position="160"/>
    </location>
</feature>
<gene>
    <name evidence="10" type="ORF">HK097_009650</name>
</gene>
<organism evidence="10 11">
    <name type="scientific">Rhizophlyctis rosea</name>
    <dbReference type="NCBI Taxonomy" id="64517"/>
    <lineage>
        <taxon>Eukaryota</taxon>
        <taxon>Fungi</taxon>
        <taxon>Fungi incertae sedis</taxon>
        <taxon>Chytridiomycota</taxon>
        <taxon>Chytridiomycota incertae sedis</taxon>
        <taxon>Chytridiomycetes</taxon>
        <taxon>Rhizophlyctidales</taxon>
        <taxon>Rhizophlyctidaceae</taxon>
        <taxon>Rhizophlyctis</taxon>
    </lineage>
</organism>
<feature type="non-terminal residue" evidence="10">
    <location>
        <position position="1"/>
    </location>
</feature>
<dbReference type="SUPFAM" id="SSF144232">
    <property type="entry name" value="HIT/MYND zinc finger-like"/>
    <property type="match status" value="1"/>
</dbReference>
<evidence type="ECO:0000256" key="8">
    <source>
        <dbReference type="SAM" id="MobiDB-lite"/>
    </source>
</evidence>
<dbReference type="Proteomes" id="UP001212841">
    <property type="component" value="Unassembled WGS sequence"/>
</dbReference>
<evidence type="ECO:0000256" key="3">
    <source>
        <dbReference type="ARBA" id="ARBA00022490"/>
    </source>
</evidence>
<protein>
    <recommendedName>
        <fullName evidence="9">MYND-type domain-containing protein</fullName>
    </recommendedName>
</protein>
<comment type="subcellular location">
    <subcellularLocation>
        <location evidence="1">Cytoplasm</location>
    </subcellularLocation>
</comment>
<feature type="compositionally biased region" description="Polar residues" evidence="8">
    <location>
        <begin position="245"/>
        <end position="263"/>
    </location>
</feature>
<reference evidence="10" key="1">
    <citation type="submission" date="2020-05" db="EMBL/GenBank/DDBJ databases">
        <title>Phylogenomic resolution of chytrid fungi.</title>
        <authorList>
            <person name="Stajich J.E."/>
            <person name="Amses K."/>
            <person name="Simmons R."/>
            <person name="Seto K."/>
            <person name="Myers J."/>
            <person name="Bonds A."/>
            <person name="Quandt C.A."/>
            <person name="Barry K."/>
            <person name="Liu P."/>
            <person name="Grigoriev I."/>
            <person name="Longcore J.E."/>
            <person name="James T.Y."/>
        </authorList>
    </citation>
    <scope>NUCLEOTIDE SEQUENCE</scope>
    <source>
        <strain evidence="10">JEL0318</strain>
    </source>
</reference>
<dbReference type="GO" id="GO:1990304">
    <property type="term" value="C:MUB1-RAD6-UBR2 ubiquitin ligase complex"/>
    <property type="evidence" value="ECO:0007669"/>
    <property type="project" value="TreeGrafter"/>
</dbReference>
<dbReference type="PANTHER" id="PTHR47442:SF1">
    <property type="entry name" value="MYND-TYPE ZINC FINGER PROTEIN MUB1"/>
    <property type="match status" value="1"/>
</dbReference>
<dbReference type="AlphaFoldDB" id="A0AAD5X4D1"/>
<dbReference type="EMBL" id="JADGJD010000659">
    <property type="protein sequence ID" value="KAJ3049332.1"/>
    <property type="molecule type" value="Genomic_DNA"/>
</dbReference>
<evidence type="ECO:0000313" key="10">
    <source>
        <dbReference type="EMBL" id="KAJ3049332.1"/>
    </source>
</evidence>
<feature type="region of interest" description="Disordered" evidence="8">
    <location>
        <begin position="241"/>
        <end position="274"/>
    </location>
</feature>
<feature type="region of interest" description="Disordered" evidence="8">
    <location>
        <begin position="62"/>
        <end position="83"/>
    </location>
</feature>
<evidence type="ECO:0000256" key="5">
    <source>
        <dbReference type="ARBA" id="ARBA00022771"/>
    </source>
</evidence>
<dbReference type="GO" id="GO:0005737">
    <property type="term" value="C:cytoplasm"/>
    <property type="evidence" value="ECO:0007669"/>
    <property type="project" value="UniProtKB-SubCell"/>
</dbReference>
<keyword evidence="5 7" id="KW-0863">Zinc-finger</keyword>
<evidence type="ECO:0000256" key="7">
    <source>
        <dbReference type="PROSITE-ProRule" id="PRU00134"/>
    </source>
</evidence>
<feature type="region of interest" description="Disordered" evidence="8">
    <location>
        <begin position="104"/>
        <end position="172"/>
    </location>
</feature>
<dbReference type="PANTHER" id="PTHR47442">
    <property type="entry name" value="MYND-TYPE ZINC FINGER PROTEIN MUB1"/>
    <property type="match status" value="1"/>
</dbReference>
<keyword evidence="4" id="KW-0479">Metal-binding</keyword>
<comment type="similarity">
    <text evidence="2">Belongs to the MUB1/samB family.</text>
</comment>
<evidence type="ECO:0000256" key="1">
    <source>
        <dbReference type="ARBA" id="ARBA00004496"/>
    </source>
</evidence>
<dbReference type="GO" id="GO:0007163">
    <property type="term" value="P:establishment or maintenance of cell polarity"/>
    <property type="evidence" value="ECO:0007669"/>
    <property type="project" value="TreeGrafter"/>
</dbReference>
<accession>A0AAD5X4D1</accession>
<dbReference type="InterPro" id="IPR051664">
    <property type="entry name" value="MYND-type_zinc_finger"/>
</dbReference>
<sequence length="332" mass="35943">DERGGASASASGTGLTGLTRSSRAIIGDCVTALRRAMSEGSRVGGESSRSGGGMRMAAGMVGVEGGSSGSGETSRRPIAPGQNFEIAREVLSSPSAVRAMPRNMYLSPTPIRPPLPPSRSTQNNIPLPARPRSQPTQPPIQPTQATPPPTTTPLPPPPPAATAHPVSTTPLPPHTHYRVDDILLSIKLIAYLSKYPHLRTDLHTKWSQNVFELVEQFTVPGGWSEVRKWAVICMRNAFKRDGSSPAATSTADPNMMESNSNDGNGAEEVRSEAGKEKPLRRCGYLKCGKMESHPREFSKCSRCRRVTYCCKGCQKTAWRLHKNWCLKCEEAK</sequence>
<dbReference type="GO" id="GO:0006511">
    <property type="term" value="P:ubiquitin-dependent protein catabolic process"/>
    <property type="evidence" value="ECO:0007669"/>
    <property type="project" value="TreeGrafter"/>
</dbReference>
<dbReference type="InterPro" id="IPR002893">
    <property type="entry name" value="Znf_MYND"/>
</dbReference>
<evidence type="ECO:0000256" key="6">
    <source>
        <dbReference type="ARBA" id="ARBA00022833"/>
    </source>
</evidence>
<feature type="region of interest" description="Disordered" evidence="8">
    <location>
        <begin position="1"/>
        <end position="21"/>
    </location>
</feature>
<feature type="domain" description="MYND-type" evidence="9">
    <location>
        <begin position="284"/>
        <end position="325"/>
    </location>
</feature>
<dbReference type="PROSITE" id="PS50865">
    <property type="entry name" value="ZF_MYND_2"/>
    <property type="match status" value="1"/>
</dbReference>
<dbReference type="Gene3D" id="6.10.140.2220">
    <property type="match status" value="1"/>
</dbReference>
<proteinExistence type="inferred from homology"/>
<comment type="caution">
    <text evidence="10">The sequence shown here is derived from an EMBL/GenBank/DDBJ whole genome shotgun (WGS) entry which is preliminary data.</text>
</comment>
<evidence type="ECO:0000313" key="11">
    <source>
        <dbReference type="Proteomes" id="UP001212841"/>
    </source>
</evidence>
<keyword evidence="11" id="KW-1185">Reference proteome</keyword>
<evidence type="ECO:0000256" key="2">
    <source>
        <dbReference type="ARBA" id="ARBA00010655"/>
    </source>
</evidence>
<evidence type="ECO:0000256" key="4">
    <source>
        <dbReference type="ARBA" id="ARBA00022723"/>
    </source>
</evidence>
<name>A0AAD5X4D1_9FUNG</name>